<evidence type="ECO:0000256" key="5">
    <source>
        <dbReference type="ARBA" id="ARBA00022692"/>
    </source>
</evidence>
<evidence type="ECO:0000256" key="8">
    <source>
        <dbReference type="ARBA" id="ARBA00038436"/>
    </source>
</evidence>
<feature type="domain" description="Tripartite ATP-independent periplasmic transporters DctQ component" evidence="10">
    <location>
        <begin position="49"/>
        <end position="165"/>
    </location>
</feature>
<dbReference type="InterPro" id="IPR007387">
    <property type="entry name" value="TRAP_DctQ"/>
</dbReference>
<evidence type="ECO:0000256" key="9">
    <source>
        <dbReference type="RuleBase" id="RU369079"/>
    </source>
</evidence>
<protein>
    <recommendedName>
        <fullName evidence="9">TRAP transporter small permease protein</fullName>
    </recommendedName>
</protein>
<feature type="transmembrane region" description="Helical" evidence="9">
    <location>
        <begin position="97"/>
        <end position="121"/>
    </location>
</feature>
<keyword evidence="7 9" id="KW-0472">Membrane</keyword>
<evidence type="ECO:0000259" key="10">
    <source>
        <dbReference type="Pfam" id="PF04290"/>
    </source>
</evidence>
<gene>
    <name evidence="11" type="ORF">V6U78_04345</name>
</gene>
<keyword evidence="2 9" id="KW-0813">Transport</keyword>
<reference evidence="11 12" key="1">
    <citation type="submission" date="2024-02" db="EMBL/GenBank/DDBJ databases">
        <title>Marinospirillum sp. MEB 164 isolated from Lonar lake sediment.</title>
        <authorList>
            <person name="Joshi A."/>
            <person name="Thite S."/>
        </authorList>
    </citation>
    <scope>NUCLEOTIDE SEQUENCE [LARGE SCALE GENOMIC DNA]</scope>
    <source>
        <strain evidence="11 12">MEB164</strain>
    </source>
</reference>
<comment type="subunit">
    <text evidence="9">The complex comprises the extracytoplasmic solute receptor protein and the two transmembrane proteins.</text>
</comment>
<keyword evidence="5 9" id="KW-0812">Transmembrane</keyword>
<keyword evidence="6 9" id="KW-1133">Transmembrane helix</keyword>
<name>A0ABW8PX95_9GAMM</name>
<organism evidence="11 12">
    <name type="scientific">Marinospirillum alkalitolerans</name>
    <dbReference type="NCBI Taxonomy" id="3123374"/>
    <lineage>
        <taxon>Bacteria</taxon>
        <taxon>Pseudomonadati</taxon>
        <taxon>Pseudomonadota</taxon>
        <taxon>Gammaproteobacteria</taxon>
        <taxon>Oceanospirillales</taxon>
        <taxon>Oceanospirillaceae</taxon>
        <taxon>Marinospirillum</taxon>
    </lineage>
</organism>
<evidence type="ECO:0000256" key="6">
    <source>
        <dbReference type="ARBA" id="ARBA00022989"/>
    </source>
</evidence>
<keyword evidence="3" id="KW-1003">Cell membrane</keyword>
<evidence type="ECO:0000256" key="4">
    <source>
        <dbReference type="ARBA" id="ARBA00022519"/>
    </source>
</evidence>
<comment type="caution">
    <text evidence="11">The sequence shown here is derived from an EMBL/GenBank/DDBJ whole genome shotgun (WGS) entry which is preliminary data.</text>
</comment>
<evidence type="ECO:0000313" key="11">
    <source>
        <dbReference type="EMBL" id="MFK7160263.1"/>
    </source>
</evidence>
<dbReference type="Pfam" id="PF04290">
    <property type="entry name" value="DctQ"/>
    <property type="match status" value="1"/>
</dbReference>
<dbReference type="Proteomes" id="UP001621714">
    <property type="component" value="Unassembled WGS sequence"/>
</dbReference>
<comment type="subcellular location">
    <subcellularLocation>
        <location evidence="1 9">Cell inner membrane</location>
        <topology evidence="1 9">Multi-pass membrane protein</topology>
    </subcellularLocation>
</comment>
<dbReference type="EMBL" id="JBANFI010000002">
    <property type="protein sequence ID" value="MFK7160263.1"/>
    <property type="molecule type" value="Genomic_DNA"/>
</dbReference>
<proteinExistence type="inferred from homology"/>
<evidence type="ECO:0000256" key="2">
    <source>
        <dbReference type="ARBA" id="ARBA00022448"/>
    </source>
</evidence>
<evidence type="ECO:0000256" key="1">
    <source>
        <dbReference type="ARBA" id="ARBA00004429"/>
    </source>
</evidence>
<keyword evidence="4 9" id="KW-0997">Cell inner membrane</keyword>
<dbReference type="RefSeq" id="WP_405337619.1">
    <property type="nucleotide sequence ID" value="NZ_JBANFI010000002.1"/>
</dbReference>
<feature type="transmembrane region" description="Helical" evidence="9">
    <location>
        <begin position="59"/>
        <end position="77"/>
    </location>
</feature>
<dbReference type="PANTHER" id="PTHR35011">
    <property type="entry name" value="2,3-DIKETO-L-GULONATE TRAP TRANSPORTER SMALL PERMEASE PROTEIN YIAM"/>
    <property type="match status" value="1"/>
</dbReference>
<comment type="similarity">
    <text evidence="8 9">Belongs to the TRAP transporter small permease family.</text>
</comment>
<dbReference type="PANTHER" id="PTHR35011:SF10">
    <property type="entry name" value="TRAP TRANSPORTER SMALL PERMEASE PROTEIN"/>
    <property type="match status" value="1"/>
</dbReference>
<feature type="transmembrane region" description="Helical" evidence="9">
    <location>
        <begin position="141"/>
        <end position="163"/>
    </location>
</feature>
<keyword evidence="12" id="KW-1185">Reference proteome</keyword>
<evidence type="ECO:0000256" key="7">
    <source>
        <dbReference type="ARBA" id="ARBA00023136"/>
    </source>
</evidence>
<feature type="transmembrane region" description="Helical" evidence="9">
    <location>
        <begin position="12"/>
        <end position="33"/>
    </location>
</feature>
<dbReference type="InterPro" id="IPR055348">
    <property type="entry name" value="DctQ"/>
</dbReference>
<sequence length="184" mass="20271">MIDYKLMPLYRAGAYLSALSLVAICALISAQILCRLLDVLLSLVGLETLGWSVPGLSEIAGFLLVGVSFMGLAYTFVEGGHIRVTLLISRLAPRWRVWVEMACLTLAVALTFYLAFFLARLVEDSWTFSEMSYGLLSAPLWIPQSVLTAGILLFALALLEAWWGTAKIALLRPQTYVADDHAQE</sequence>
<evidence type="ECO:0000313" key="12">
    <source>
        <dbReference type="Proteomes" id="UP001621714"/>
    </source>
</evidence>
<evidence type="ECO:0000256" key="3">
    <source>
        <dbReference type="ARBA" id="ARBA00022475"/>
    </source>
</evidence>
<comment type="function">
    <text evidence="9">Part of the tripartite ATP-independent periplasmic (TRAP) transport system.</text>
</comment>
<accession>A0ABW8PX95</accession>